<organism evidence="2 3">
    <name type="scientific">Anisodus acutangulus</name>
    <dbReference type="NCBI Taxonomy" id="402998"/>
    <lineage>
        <taxon>Eukaryota</taxon>
        <taxon>Viridiplantae</taxon>
        <taxon>Streptophyta</taxon>
        <taxon>Embryophyta</taxon>
        <taxon>Tracheophyta</taxon>
        <taxon>Spermatophyta</taxon>
        <taxon>Magnoliopsida</taxon>
        <taxon>eudicotyledons</taxon>
        <taxon>Gunneridae</taxon>
        <taxon>Pentapetalae</taxon>
        <taxon>asterids</taxon>
        <taxon>lamiids</taxon>
        <taxon>Solanales</taxon>
        <taxon>Solanaceae</taxon>
        <taxon>Solanoideae</taxon>
        <taxon>Hyoscyameae</taxon>
        <taxon>Anisodus</taxon>
    </lineage>
</organism>
<dbReference type="AlphaFoldDB" id="A0A9Q1MC57"/>
<reference evidence="3" key="1">
    <citation type="journal article" date="2023" name="Proc. Natl. Acad. Sci. U.S.A.">
        <title>Genomic and structural basis for evolution of tropane alkaloid biosynthesis.</title>
        <authorList>
            <person name="Wanga Y.-J."/>
            <person name="Taina T."/>
            <person name="Yua J.-Y."/>
            <person name="Lia J."/>
            <person name="Xua B."/>
            <person name="Chenc J."/>
            <person name="D'Auriad J.C."/>
            <person name="Huanga J.-P."/>
            <person name="Huanga S.-X."/>
        </authorList>
    </citation>
    <scope>NUCLEOTIDE SEQUENCE [LARGE SCALE GENOMIC DNA]</scope>
    <source>
        <strain evidence="3">cv. KIB-2019</strain>
    </source>
</reference>
<accession>A0A9Q1MC57</accession>
<keyword evidence="1" id="KW-0472">Membrane</keyword>
<sequence length="79" mass="9214">MSGKLKSLVMERKGRRRRCSGQIWREKGRQQRLNFKTLPISLCFYSPTLLISAAATLFLQVHVSLEFGEVYLREFAVCY</sequence>
<keyword evidence="1" id="KW-0812">Transmembrane</keyword>
<protein>
    <submittedName>
        <fullName evidence="2">Uncharacterized protein</fullName>
    </submittedName>
</protein>
<proteinExistence type="predicted"/>
<dbReference type="EMBL" id="JAJAGQ010000009">
    <property type="protein sequence ID" value="KAJ8554414.1"/>
    <property type="molecule type" value="Genomic_DNA"/>
</dbReference>
<comment type="caution">
    <text evidence="2">The sequence shown here is derived from an EMBL/GenBank/DDBJ whole genome shotgun (WGS) entry which is preliminary data.</text>
</comment>
<evidence type="ECO:0000313" key="3">
    <source>
        <dbReference type="Proteomes" id="UP001152561"/>
    </source>
</evidence>
<evidence type="ECO:0000313" key="2">
    <source>
        <dbReference type="EMBL" id="KAJ8554414.1"/>
    </source>
</evidence>
<name>A0A9Q1MC57_9SOLA</name>
<evidence type="ECO:0000256" key="1">
    <source>
        <dbReference type="SAM" id="Phobius"/>
    </source>
</evidence>
<feature type="transmembrane region" description="Helical" evidence="1">
    <location>
        <begin position="37"/>
        <end position="59"/>
    </location>
</feature>
<gene>
    <name evidence="2" type="ORF">K7X08_025092</name>
</gene>
<keyword evidence="1" id="KW-1133">Transmembrane helix</keyword>
<dbReference type="Proteomes" id="UP001152561">
    <property type="component" value="Unassembled WGS sequence"/>
</dbReference>
<keyword evidence="3" id="KW-1185">Reference proteome</keyword>